<keyword evidence="2" id="KW-1185">Reference proteome</keyword>
<dbReference type="AlphaFoldDB" id="A0ABD0WUY1"/>
<comment type="caution">
    <text evidence="1">The sequence shown here is derived from an EMBL/GenBank/DDBJ whole genome shotgun (WGS) entry which is preliminary data.</text>
</comment>
<reference evidence="1 2" key="1">
    <citation type="submission" date="2024-06" db="EMBL/GenBank/DDBJ databases">
        <authorList>
            <person name="Pan Q."/>
            <person name="Wen M."/>
            <person name="Jouanno E."/>
            <person name="Zahm M."/>
            <person name="Klopp C."/>
            <person name="Cabau C."/>
            <person name="Louis A."/>
            <person name="Berthelot C."/>
            <person name="Parey E."/>
            <person name="Roest Crollius H."/>
            <person name="Montfort J."/>
            <person name="Robinson-Rechavi M."/>
            <person name="Bouchez O."/>
            <person name="Lampietro C."/>
            <person name="Lopez Roques C."/>
            <person name="Donnadieu C."/>
            <person name="Postlethwait J."/>
            <person name="Bobe J."/>
            <person name="Verreycken H."/>
            <person name="Guiguen Y."/>
        </authorList>
    </citation>
    <scope>NUCLEOTIDE SEQUENCE [LARGE SCALE GENOMIC DNA]</scope>
    <source>
        <strain evidence="1">Up_M1</strain>
        <tissue evidence="1">Testis</tissue>
    </source>
</reference>
<gene>
    <name evidence="1" type="ORF">UPYG_G00139270</name>
</gene>
<proteinExistence type="predicted"/>
<organism evidence="1 2">
    <name type="scientific">Umbra pygmaea</name>
    <name type="common">Eastern mudminnow</name>
    <dbReference type="NCBI Taxonomy" id="75934"/>
    <lineage>
        <taxon>Eukaryota</taxon>
        <taxon>Metazoa</taxon>
        <taxon>Chordata</taxon>
        <taxon>Craniata</taxon>
        <taxon>Vertebrata</taxon>
        <taxon>Euteleostomi</taxon>
        <taxon>Actinopterygii</taxon>
        <taxon>Neopterygii</taxon>
        <taxon>Teleostei</taxon>
        <taxon>Protacanthopterygii</taxon>
        <taxon>Esociformes</taxon>
        <taxon>Umbridae</taxon>
        <taxon>Umbra</taxon>
    </lineage>
</organism>
<sequence>MAAKHELETFLKSRNIPDNMIHKLKDDKIDVNVISLMADEELGQYIERYGDRLALRAFCRQRTLTNKGETVKSALMHRVRQKIEGRTSANSEISDTAVCRPIGNRYAVKDTRRVEMGWLHFQKGEYHQGPHV</sequence>
<dbReference type="Proteomes" id="UP001557470">
    <property type="component" value="Unassembled WGS sequence"/>
</dbReference>
<evidence type="ECO:0000313" key="1">
    <source>
        <dbReference type="EMBL" id="KAL0984271.1"/>
    </source>
</evidence>
<dbReference type="EMBL" id="JAGEUA010000004">
    <property type="protein sequence ID" value="KAL0984271.1"/>
    <property type="molecule type" value="Genomic_DNA"/>
</dbReference>
<evidence type="ECO:0000313" key="2">
    <source>
        <dbReference type="Proteomes" id="UP001557470"/>
    </source>
</evidence>
<name>A0ABD0WUY1_UMBPY</name>
<accession>A0ABD0WUY1</accession>
<protein>
    <submittedName>
        <fullName evidence="1">Uncharacterized protein</fullName>
    </submittedName>
</protein>